<dbReference type="InterPro" id="IPR000866">
    <property type="entry name" value="AhpC/TSA"/>
</dbReference>
<evidence type="ECO:0000256" key="1">
    <source>
        <dbReference type="ARBA" id="ARBA00023284"/>
    </source>
</evidence>
<dbReference type="Proteomes" id="UP000599009">
    <property type="component" value="Unassembled WGS sequence"/>
</dbReference>
<accession>A0ABQ2E8Q0</accession>
<evidence type="ECO:0000313" key="4">
    <source>
        <dbReference type="EMBL" id="GGJ96434.1"/>
    </source>
</evidence>
<comment type="caution">
    <text evidence="4">The sequence shown here is derived from an EMBL/GenBank/DDBJ whole genome shotgun (WGS) entry which is preliminary data.</text>
</comment>
<keyword evidence="1" id="KW-0676">Redox-active center</keyword>
<feature type="signal peptide" evidence="2">
    <location>
        <begin position="1"/>
        <end position="20"/>
    </location>
</feature>
<feature type="domain" description="Thioredoxin" evidence="3">
    <location>
        <begin position="25"/>
        <end position="164"/>
    </location>
</feature>
<gene>
    <name evidence="4" type="ORF">GCM10011394_01620</name>
</gene>
<dbReference type="PROSITE" id="PS00194">
    <property type="entry name" value="THIOREDOXIN_1"/>
    <property type="match status" value="1"/>
</dbReference>
<dbReference type="PANTHER" id="PTHR42852">
    <property type="entry name" value="THIOL:DISULFIDE INTERCHANGE PROTEIN DSBE"/>
    <property type="match status" value="1"/>
</dbReference>
<reference evidence="5" key="1">
    <citation type="journal article" date="2019" name="Int. J. Syst. Evol. Microbiol.">
        <title>The Global Catalogue of Microorganisms (GCM) 10K type strain sequencing project: providing services to taxonomists for standard genome sequencing and annotation.</title>
        <authorList>
            <consortium name="The Broad Institute Genomics Platform"/>
            <consortium name="The Broad Institute Genome Sequencing Center for Infectious Disease"/>
            <person name="Wu L."/>
            <person name="Ma J."/>
        </authorList>
    </citation>
    <scope>NUCLEOTIDE SEQUENCE [LARGE SCALE GENOMIC DNA]</scope>
    <source>
        <strain evidence="5">CGMCC 1.8985</strain>
    </source>
</reference>
<dbReference type="InterPro" id="IPR017937">
    <property type="entry name" value="Thioredoxin_CS"/>
</dbReference>
<name>A0ABQ2E8Q0_9GAMM</name>
<dbReference type="PROSITE" id="PS51352">
    <property type="entry name" value="THIOREDOXIN_2"/>
    <property type="match status" value="1"/>
</dbReference>
<dbReference type="SUPFAM" id="SSF52833">
    <property type="entry name" value="Thioredoxin-like"/>
    <property type="match status" value="1"/>
</dbReference>
<dbReference type="InterPro" id="IPR036249">
    <property type="entry name" value="Thioredoxin-like_sf"/>
</dbReference>
<proteinExistence type="predicted"/>
<evidence type="ECO:0000259" key="3">
    <source>
        <dbReference type="PROSITE" id="PS51352"/>
    </source>
</evidence>
<sequence>MFRRLLILLLLCASFLPVSAADAVQPRVGEVPPFDLGSQFGGSAIDLRDYRGKVVIVTFWASWCGPCRKELPVLGRFQQAVGRDALEVIAVNVKEPRKEFLAVIRANKDIDVTWVHGLRGRISDSYGVQALPNMFIVDREGKVAAVHRGYSEAALPGIVEEVMSVLPPEVLTRPAGS</sequence>
<evidence type="ECO:0000256" key="2">
    <source>
        <dbReference type="SAM" id="SignalP"/>
    </source>
</evidence>
<dbReference type="Gene3D" id="3.40.30.10">
    <property type="entry name" value="Glutaredoxin"/>
    <property type="match status" value="1"/>
</dbReference>
<dbReference type="RefSeq" id="WP_132985873.1">
    <property type="nucleotide sequence ID" value="NZ_BMME01000001.1"/>
</dbReference>
<dbReference type="PANTHER" id="PTHR42852:SF13">
    <property type="entry name" value="PROTEIN DIPZ"/>
    <property type="match status" value="1"/>
</dbReference>
<dbReference type="CDD" id="cd02966">
    <property type="entry name" value="TlpA_like_family"/>
    <property type="match status" value="1"/>
</dbReference>
<dbReference type="InterPro" id="IPR050553">
    <property type="entry name" value="Thioredoxin_ResA/DsbE_sf"/>
</dbReference>
<evidence type="ECO:0000313" key="5">
    <source>
        <dbReference type="Proteomes" id="UP000599009"/>
    </source>
</evidence>
<keyword evidence="5" id="KW-1185">Reference proteome</keyword>
<dbReference type="Pfam" id="PF00578">
    <property type="entry name" value="AhpC-TSA"/>
    <property type="match status" value="1"/>
</dbReference>
<protein>
    <submittedName>
        <fullName evidence="4">Alkyl hydroperoxide reductase</fullName>
    </submittedName>
</protein>
<feature type="chain" id="PRO_5046458293" evidence="2">
    <location>
        <begin position="21"/>
        <end position="177"/>
    </location>
</feature>
<dbReference type="InterPro" id="IPR013766">
    <property type="entry name" value="Thioredoxin_domain"/>
</dbReference>
<organism evidence="4 5">
    <name type="scientific">Luteimonas terricola</name>
    <dbReference type="NCBI Taxonomy" id="645597"/>
    <lineage>
        <taxon>Bacteria</taxon>
        <taxon>Pseudomonadati</taxon>
        <taxon>Pseudomonadota</taxon>
        <taxon>Gammaproteobacteria</taxon>
        <taxon>Lysobacterales</taxon>
        <taxon>Lysobacteraceae</taxon>
        <taxon>Luteimonas</taxon>
    </lineage>
</organism>
<dbReference type="EMBL" id="BMME01000001">
    <property type="protein sequence ID" value="GGJ96434.1"/>
    <property type="molecule type" value="Genomic_DNA"/>
</dbReference>
<keyword evidence="2" id="KW-0732">Signal</keyword>